<accession>A0AAV9E8N2</accession>
<protein>
    <submittedName>
        <fullName evidence="1">Uncharacterized protein</fullName>
    </submittedName>
</protein>
<proteinExistence type="predicted"/>
<reference evidence="1" key="2">
    <citation type="submission" date="2023-06" db="EMBL/GenBank/DDBJ databases">
        <authorList>
            <person name="Ma L."/>
            <person name="Liu K.-W."/>
            <person name="Li Z."/>
            <person name="Hsiao Y.-Y."/>
            <person name="Qi Y."/>
            <person name="Fu T."/>
            <person name="Tang G."/>
            <person name="Zhang D."/>
            <person name="Sun W.-H."/>
            <person name="Liu D.-K."/>
            <person name="Li Y."/>
            <person name="Chen G.-Z."/>
            <person name="Liu X.-D."/>
            <person name="Liao X.-Y."/>
            <person name="Jiang Y.-T."/>
            <person name="Yu X."/>
            <person name="Hao Y."/>
            <person name="Huang J."/>
            <person name="Zhao X.-W."/>
            <person name="Ke S."/>
            <person name="Chen Y.-Y."/>
            <person name="Wu W.-L."/>
            <person name="Hsu J.-L."/>
            <person name="Lin Y.-F."/>
            <person name="Huang M.-D."/>
            <person name="Li C.-Y."/>
            <person name="Huang L."/>
            <person name="Wang Z.-W."/>
            <person name="Zhao X."/>
            <person name="Zhong W.-Y."/>
            <person name="Peng D.-H."/>
            <person name="Ahmad S."/>
            <person name="Lan S."/>
            <person name="Zhang J.-S."/>
            <person name="Tsai W.-C."/>
            <person name="Van De Peer Y."/>
            <person name="Liu Z.-J."/>
        </authorList>
    </citation>
    <scope>NUCLEOTIDE SEQUENCE</scope>
    <source>
        <strain evidence="1">CP</strain>
        <tissue evidence="1">Leaves</tissue>
    </source>
</reference>
<dbReference type="Proteomes" id="UP001180020">
    <property type="component" value="Unassembled WGS sequence"/>
</dbReference>
<comment type="caution">
    <text evidence="1">The sequence shown here is derived from an EMBL/GenBank/DDBJ whole genome shotgun (WGS) entry which is preliminary data.</text>
</comment>
<organism evidence="1 2">
    <name type="scientific">Acorus calamus</name>
    <name type="common">Sweet flag</name>
    <dbReference type="NCBI Taxonomy" id="4465"/>
    <lineage>
        <taxon>Eukaryota</taxon>
        <taxon>Viridiplantae</taxon>
        <taxon>Streptophyta</taxon>
        <taxon>Embryophyta</taxon>
        <taxon>Tracheophyta</taxon>
        <taxon>Spermatophyta</taxon>
        <taxon>Magnoliopsida</taxon>
        <taxon>Liliopsida</taxon>
        <taxon>Acoraceae</taxon>
        <taxon>Acorus</taxon>
    </lineage>
</organism>
<gene>
    <name evidence="1" type="ORF">QJS10_CPA09g00795</name>
</gene>
<sequence>MASSIGFNVLSGLPMACSPKIIPSSQTKLKVSSITTQNEGGSSSVAVPRRSGNYNPNIWDHSFMQSLKSDYARPGKGRLVETSRPRWGGYFLVAAPIMTYQTSHL</sequence>
<name>A0AAV9E8N2_ACOCL</name>
<evidence type="ECO:0000313" key="1">
    <source>
        <dbReference type="EMBL" id="KAK1309494.1"/>
    </source>
</evidence>
<evidence type="ECO:0000313" key="2">
    <source>
        <dbReference type="Proteomes" id="UP001180020"/>
    </source>
</evidence>
<reference evidence="1" key="1">
    <citation type="journal article" date="2023" name="Nat. Commun.">
        <title>Diploid and tetraploid genomes of Acorus and the evolution of monocots.</title>
        <authorList>
            <person name="Ma L."/>
            <person name="Liu K.W."/>
            <person name="Li Z."/>
            <person name="Hsiao Y.Y."/>
            <person name="Qi Y."/>
            <person name="Fu T."/>
            <person name="Tang G.D."/>
            <person name="Zhang D."/>
            <person name="Sun W.H."/>
            <person name="Liu D.K."/>
            <person name="Li Y."/>
            <person name="Chen G.Z."/>
            <person name="Liu X.D."/>
            <person name="Liao X.Y."/>
            <person name="Jiang Y.T."/>
            <person name="Yu X."/>
            <person name="Hao Y."/>
            <person name="Huang J."/>
            <person name="Zhao X.W."/>
            <person name="Ke S."/>
            <person name="Chen Y.Y."/>
            <person name="Wu W.L."/>
            <person name="Hsu J.L."/>
            <person name="Lin Y.F."/>
            <person name="Huang M.D."/>
            <person name="Li C.Y."/>
            <person name="Huang L."/>
            <person name="Wang Z.W."/>
            <person name="Zhao X."/>
            <person name="Zhong W.Y."/>
            <person name="Peng D.H."/>
            <person name="Ahmad S."/>
            <person name="Lan S."/>
            <person name="Zhang J.S."/>
            <person name="Tsai W.C."/>
            <person name="Van de Peer Y."/>
            <person name="Liu Z.J."/>
        </authorList>
    </citation>
    <scope>NUCLEOTIDE SEQUENCE</scope>
    <source>
        <strain evidence="1">CP</strain>
    </source>
</reference>
<keyword evidence="2" id="KW-1185">Reference proteome</keyword>
<dbReference type="AlphaFoldDB" id="A0AAV9E8N2"/>
<dbReference type="EMBL" id="JAUJYO010000009">
    <property type="protein sequence ID" value="KAK1309494.1"/>
    <property type="molecule type" value="Genomic_DNA"/>
</dbReference>